<feature type="compositionally biased region" description="Basic and acidic residues" evidence="5">
    <location>
        <begin position="330"/>
        <end position="344"/>
    </location>
</feature>
<feature type="repeat" description="WD" evidence="4">
    <location>
        <begin position="142"/>
        <end position="183"/>
    </location>
</feature>
<dbReference type="SUPFAM" id="SSF50978">
    <property type="entry name" value="WD40 repeat-like"/>
    <property type="match status" value="2"/>
</dbReference>
<organism evidence="7 8">
    <name type="scientific">Latimeria chalumnae</name>
    <name type="common">Coelacanth</name>
    <dbReference type="NCBI Taxonomy" id="7897"/>
    <lineage>
        <taxon>Eukaryota</taxon>
        <taxon>Metazoa</taxon>
        <taxon>Chordata</taxon>
        <taxon>Craniata</taxon>
        <taxon>Vertebrata</taxon>
        <taxon>Euteleostomi</taxon>
        <taxon>Coelacanthiformes</taxon>
        <taxon>Coelacanthidae</taxon>
        <taxon>Latimeria</taxon>
    </lineage>
</organism>
<dbReference type="EMBL" id="AFYH01107551">
    <property type="status" value="NOT_ANNOTATED_CDS"/>
    <property type="molecule type" value="Genomic_DNA"/>
</dbReference>
<dbReference type="EMBL" id="AFYH01107552">
    <property type="status" value="NOT_ANNOTATED_CDS"/>
    <property type="molecule type" value="Genomic_DNA"/>
</dbReference>
<gene>
    <name evidence="7" type="primary">WDR3</name>
</gene>
<dbReference type="EMBL" id="AFYH01107557">
    <property type="status" value="NOT_ANNOTATED_CDS"/>
    <property type="molecule type" value="Genomic_DNA"/>
</dbReference>
<dbReference type="InterPro" id="IPR020472">
    <property type="entry name" value="WD40_PAC1"/>
</dbReference>
<proteinExistence type="inferred from homology"/>
<dbReference type="CDD" id="cd00200">
    <property type="entry name" value="WD40"/>
    <property type="match status" value="1"/>
</dbReference>
<dbReference type="FunFam" id="2.130.10.10:FF:000172">
    <property type="entry name" value="WD repeat domain 3"/>
    <property type="match status" value="1"/>
</dbReference>
<dbReference type="InterPro" id="IPR036322">
    <property type="entry name" value="WD40_repeat_dom_sf"/>
</dbReference>
<feature type="repeat" description="WD" evidence="4">
    <location>
        <begin position="184"/>
        <end position="217"/>
    </location>
</feature>
<protein>
    <submittedName>
        <fullName evidence="7">WD repeat domain 3</fullName>
    </submittedName>
</protein>
<feature type="region of interest" description="Disordered" evidence="5">
    <location>
        <begin position="322"/>
        <end position="344"/>
    </location>
</feature>
<dbReference type="SMART" id="SM00320">
    <property type="entry name" value="WD40"/>
    <property type="match status" value="9"/>
</dbReference>
<dbReference type="GO" id="GO:0034388">
    <property type="term" value="C:Pwp2p-containing subcomplex of 90S preribosome"/>
    <property type="evidence" value="ECO:0007669"/>
    <property type="project" value="TreeGrafter"/>
</dbReference>
<dbReference type="GO" id="GO:0032040">
    <property type="term" value="C:small-subunit processome"/>
    <property type="evidence" value="ECO:0007669"/>
    <property type="project" value="TreeGrafter"/>
</dbReference>
<dbReference type="PANTHER" id="PTHR19853:SF0">
    <property type="entry name" value="WD REPEAT-CONTAINING PROTEIN 3"/>
    <property type="match status" value="1"/>
</dbReference>
<dbReference type="InterPro" id="IPR007148">
    <property type="entry name" value="SSU_processome_Utp12"/>
</dbReference>
<dbReference type="Bgee" id="ENSLACG00000014259">
    <property type="expression patterns" value="Expressed in chordate pharynx and 6 other cell types or tissues"/>
</dbReference>
<feature type="repeat" description="WD" evidence="4">
    <location>
        <begin position="409"/>
        <end position="449"/>
    </location>
</feature>
<feature type="repeat" description="WD" evidence="4">
    <location>
        <begin position="671"/>
        <end position="703"/>
    </location>
</feature>
<accession>H3B2R7</accession>
<dbReference type="InterPro" id="IPR015943">
    <property type="entry name" value="WD40/YVTN_repeat-like_dom_sf"/>
</dbReference>
<dbReference type="EMBL" id="AFYH01107558">
    <property type="status" value="NOT_ANNOTATED_CDS"/>
    <property type="molecule type" value="Genomic_DNA"/>
</dbReference>
<dbReference type="FunFam" id="2.130.10.10:FF:000307">
    <property type="entry name" value="WD repeat domain 3"/>
    <property type="match status" value="1"/>
</dbReference>
<dbReference type="InterPro" id="IPR051570">
    <property type="entry name" value="TBC1_cilium_biogenesis"/>
</dbReference>
<comment type="similarity">
    <text evidence="3">Belongs to the WD repeat WDR3/UTP12 family.</text>
</comment>
<evidence type="ECO:0000256" key="5">
    <source>
        <dbReference type="SAM" id="MobiDB-lite"/>
    </source>
</evidence>
<evidence type="ECO:0000256" key="4">
    <source>
        <dbReference type="PROSITE-ProRule" id="PRU00221"/>
    </source>
</evidence>
<dbReference type="PRINTS" id="PR00320">
    <property type="entry name" value="GPROTEINBRPT"/>
</dbReference>
<evidence type="ECO:0000259" key="6">
    <source>
        <dbReference type="Pfam" id="PF04003"/>
    </source>
</evidence>
<dbReference type="STRING" id="7897.ENSLACP00000016188"/>
<dbReference type="eggNOG" id="KOG0306">
    <property type="taxonomic scope" value="Eukaryota"/>
</dbReference>
<feature type="domain" description="Small-subunit processome Utp12" evidence="6">
    <location>
        <begin position="806"/>
        <end position="908"/>
    </location>
</feature>
<dbReference type="Pfam" id="PF04003">
    <property type="entry name" value="Utp12"/>
    <property type="match status" value="1"/>
</dbReference>
<dbReference type="EMBL" id="AFYH01107553">
    <property type="status" value="NOT_ANNOTATED_CDS"/>
    <property type="molecule type" value="Genomic_DNA"/>
</dbReference>
<feature type="repeat" description="WD" evidence="4">
    <location>
        <begin position="490"/>
        <end position="524"/>
    </location>
</feature>
<reference evidence="7" key="3">
    <citation type="submission" date="2025-09" db="UniProtKB">
        <authorList>
            <consortium name="Ensembl"/>
        </authorList>
    </citation>
    <scope>IDENTIFICATION</scope>
</reference>
<keyword evidence="8" id="KW-1185">Reference proteome</keyword>
<dbReference type="Pfam" id="PF25172">
    <property type="entry name" value="Beta-prop_WDR3_2nd"/>
    <property type="match status" value="1"/>
</dbReference>
<keyword evidence="1 4" id="KW-0853">WD repeat</keyword>
<dbReference type="EMBL" id="AFYH01107556">
    <property type="status" value="NOT_ANNOTATED_CDS"/>
    <property type="molecule type" value="Genomic_DNA"/>
</dbReference>
<dbReference type="GO" id="GO:0030490">
    <property type="term" value="P:maturation of SSU-rRNA"/>
    <property type="evidence" value="ECO:0007669"/>
    <property type="project" value="TreeGrafter"/>
</dbReference>
<reference evidence="8" key="1">
    <citation type="submission" date="2011-08" db="EMBL/GenBank/DDBJ databases">
        <title>The draft genome of Latimeria chalumnae.</title>
        <authorList>
            <person name="Di Palma F."/>
            <person name="Alfoldi J."/>
            <person name="Johnson J."/>
            <person name="Berlin A."/>
            <person name="Gnerre S."/>
            <person name="Jaffe D."/>
            <person name="MacCallum I."/>
            <person name="Young S."/>
            <person name="Walker B.J."/>
            <person name="Lander E."/>
            <person name="Lindblad-Toh K."/>
        </authorList>
    </citation>
    <scope>NUCLEOTIDE SEQUENCE [LARGE SCALE GENOMIC DNA]</scope>
    <source>
        <strain evidence="8">Wild caught</strain>
    </source>
</reference>
<dbReference type="PROSITE" id="PS50082">
    <property type="entry name" value="WD_REPEATS_2"/>
    <property type="match status" value="7"/>
</dbReference>
<dbReference type="InterPro" id="IPR019775">
    <property type="entry name" value="WD40_repeat_CS"/>
</dbReference>
<dbReference type="AlphaFoldDB" id="H3B2R7"/>
<dbReference type="EMBL" id="AFYH01107550">
    <property type="status" value="NOT_ANNOTATED_CDS"/>
    <property type="molecule type" value="Genomic_DNA"/>
</dbReference>
<dbReference type="PROSITE" id="PS50294">
    <property type="entry name" value="WD_REPEATS_REGION"/>
    <property type="match status" value="6"/>
</dbReference>
<dbReference type="FunFam" id="2.130.10.10:FF:000178">
    <property type="entry name" value="WD repeat domain 3"/>
    <property type="match status" value="1"/>
</dbReference>
<dbReference type="EMBL" id="AFYH01107555">
    <property type="status" value="NOT_ANNOTATED_CDS"/>
    <property type="molecule type" value="Genomic_DNA"/>
</dbReference>
<keyword evidence="2" id="KW-0677">Repeat</keyword>
<name>H3B2R7_LATCH</name>
<dbReference type="Ensembl" id="ENSLACT00000016300.1">
    <property type="protein sequence ID" value="ENSLACP00000016188.1"/>
    <property type="gene ID" value="ENSLACG00000014259.1"/>
</dbReference>
<dbReference type="InParanoid" id="H3B2R7"/>
<reference evidence="7" key="2">
    <citation type="submission" date="2025-08" db="UniProtKB">
        <authorList>
            <consortium name="Ensembl"/>
        </authorList>
    </citation>
    <scope>IDENTIFICATION</scope>
</reference>
<dbReference type="OMA" id="MNIPLTC"/>
<dbReference type="HOGENOM" id="CLU_005318_0_1_1"/>
<dbReference type="FunCoup" id="H3B2R7">
    <property type="interactions" value="3261"/>
</dbReference>
<evidence type="ECO:0000256" key="1">
    <source>
        <dbReference type="ARBA" id="ARBA00022574"/>
    </source>
</evidence>
<dbReference type="Pfam" id="PF25173">
    <property type="entry name" value="Beta-prop_WDR3_1st"/>
    <property type="match status" value="1"/>
</dbReference>
<sequence length="944" mass="107132">MSLTKQYLRYAASAVFGVIGTHRGNVVFVKLRGEKGRYVAVPACEHVFIWDVRKGEKSFTLEQLNEKLEKIGGGGGGCHRKYFHTTFSIYNNNKLRSQDLYFNGHNGAIRSEKEKMGSLSRSERDTDVIVWDVINESGLYRLKGHKDAVTQAAFLQHRNLLVTSSKDTLVKWWDLGTQHCFKTMVGHRSEVWGLVLLSNEKRIVSGSADSELRAWDICYLDEVIIRHKTTYGAVNSGIPAIPQPVLDGGEKTVFSPAFFSSQRILTCRKAGSILREGRDRVVSMATDRSSRILACHGTDTLLEIFLVLTEEEVNKRMERKLKKAKKKAKQKLEAGEEEEQPKMERSLQDEIHRLISIKASAKIRSFDFLVWPNGELKVVLLLQNNTIESYALSTAAKTPEDMKTGRITIGGHRTDVRTLTFSSDNIGILSASAETVKIWNRSTLQCIRTMSCEYALCSLFVPGDRQVIIGTKTGKLQLFDLASGTLVETTDAHDGALWSISLSPDQRSFVTGGADKRVKFWDFDLVKDDKSNKNSCQLSVRHTRTLQLDEDVLCVRYSPDQRLLAVSLLDCTVKLFYTDTLKFFLSLYGHKLPVLCMDISYDSTLIATGSADRNVKIWGLEFGDCHKSLFAHDDSVMSLQFVPKTHLFFTAGKDRKIKQWDAEKFELIQTLEGHHQEVWTVAVSANGDHIVSSSHDKSLRLWERTREPLILEEEREMELFSFLEKKKKKVKLPAVPGETQGEASLAGKKSIETVKAAERIIEAIEIYREETKKLEEHRSICKVAGKEVPPPAVNPILLAYGSLSPSRYVLEVFKKVRSSELEESLLVLPFSYVPDLLTLFDEYIQLSLDVELVCRCLLFLLRIHFGQITSNQLLLTVMERIKRNTVGRVQQIRDVLGFNMAGLQFLQREIEDSEQVSFFADATERFEEKKRKRKKKERAFLTMA</sequence>
<dbReference type="GeneTree" id="ENSGT00940000153859"/>
<dbReference type="InterPro" id="IPR001680">
    <property type="entry name" value="WD40_rpt"/>
</dbReference>
<dbReference type="EMBL" id="AFYH01107554">
    <property type="status" value="NOT_ANNOTATED_CDS"/>
    <property type="molecule type" value="Genomic_DNA"/>
</dbReference>
<dbReference type="GO" id="GO:0030515">
    <property type="term" value="F:snoRNA binding"/>
    <property type="evidence" value="ECO:0007669"/>
    <property type="project" value="TreeGrafter"/>
</dbReference>
<evidence type="ECO:0000313" key="8">
    <source>
        <dbReference type="Proteomes" id="UP000008672"/>
    </source>
</evidence>
<evidence type="ECO:0000256" key="2">
    <source>
        <dbReference type="ARBA" id="ARBA00022737"/>
    </source>
</evidence>
<feature type="repeat" description="WD" evidence="4">
    <location>
        <begin position="587"/>
        <end position="628"/>
    </location>
</feature>
<dbReference type="PANTHER" id="PTHR19853">
    <property type="entry name" value="WD REPEAT CONTAINING PROTEIN 3 WDR3"/>
    <property type="match status" value="1"/>
</dbReference>
<dbReference type="Gene3D" id="2.130.10.10">
    <property type="entry name" value="YVTN repeat-like/Quinoprotein amine dehydrogenase"/>
    <property type="match status" value="4"/>
</dbReference>
<feature type="repeat" description="WD" evidence="4">
    <location>
        <begin position="629"/>
        <end position="670"/>
    </location>
</feature>
<dbReference type="PROSITE" id="PS00678">
    <property type="entry name" value="WD_REPEATS_1"/>
    <property type="match status" value="1"/>
</dbReference>
<evidence type="ECO:0000256" key="3">
    <source>
        <dbReference type="ARBA" id="ARBA00038229"/>
    </source>
</evidence>
<dbReference type="Proteomes" id="UP000008672">
    <property type="component" value="Unassembled WGS sequence"/>
</dbReference>
<evidence type="ECO:0000313" key="7">
    <source>
        <dbReference type="Ensembl" id="ENSLACP00000016188.1"/>
    </source>
</evidence>